<evidence type="ECO:0000313" key="1">
    <source>
        <dbReference type="EMBL" id="CAK7922175.1"/>
    </source>
</evidence>
<dbReference type="Proteomes" id="UP001497600">
    <property type="component" value="Chromosome H"/>
</dbReference>
<sequence length="309" mass="35954">MSKEAKEDFLKEPIYPITEPPSYDQSSGKILSWDFICSEQAITDNFTLYTSLDAQEKYKLFKNAKGSEDYIRARDLQQNGFALPVLQANRTLFKLNKFLTIYKFRPPPAAGTRLFSKKEDRYVFCKVERRWSIGYTRYILEFTPDFDNPNRKFTVTMIEHSRKPIIDISEFNGKRLRWTYSRYFFSGTHWAYNLNVLPPDTPSLTDNLTSENKVNSKNPLLGSSWGNVLIPRSRRGYVYESNHCVGKLYDALQIIGFKSTKFTFQKHTMDTNLSPESIFSVDEETMVILCIAAVIKRIEEIKADARKSR</sequence>
<name>A0ABP0EPG3_9ASCO</name>
<protein>
    <recommendedName>
        <fullName evidence="3">Phospholipid scramblase</fullName>
    </recommendedName>
</protein>
<keyword evidence="2" id="KW-1185">Reference proteome</keyword>
<reference evidence="1 2" key="1">
    <citation type="submission" date="2024-01" db="EMBL/GenBank/DDBJ databases">
        <authorList>
            <consortium name="Genoscope - CEA"/>
            <person name="William W."/>
        </authorList>
    </citation>
    <scope>NUCLEOTIDE SEQUENCE [LARGE SCALE GENOMIC DNA]</scope>
    <source>
        <strain evidence="1 2">29B2s-10</strain>
    </source>
</reference>
<evidence type="ECO:0000313" key="2">
    <source>
        <dbReference type="Proteomes" id="UP001497600"/>
    </source>
</evidence>
<organism evidence="1 2">
    <name type="scientific">[Candida] anglica</name>
    <dbReference type="NCBI Taxonomy" id="148631"/>
    <lineage>
        <taxon>Eukaryota</taxon>
        <taxon>Fungi</taxon>
        <taxon>Dikarya</taxon>
        <taxon>Ascomycota</taxon>
        <taxon>Saccharomycotina</taxon>
        <taxon>Pichiomycetes</taxon>
        <taxon>Debaryomycetaceae</taxon>
        <taxon>Kurtzmaniella</taxon>
    </lineage>
</organism>
<proteinExistence type="predicted"/>
<accession>A0ABP0EPG3</accession>
<dbReference type="EMBL" id="OZ004260">
    <property type="protein sequence ID" value="CAK7922175.1"/>
    <property type="molecule type" value="Genomic_DNA"/>
</dbReference>
<gene>
    <name evidence="1" type="ORF">CAAN4_H23596</name>
</gene>
<evidence type="ECO:0008006" key="3">
    <source>
        <dbReference type="Google" id="ProtNLM"/>
    </source>
</evidence>